<dbReference type="GO" id="GO:0008270">
    <property type="term" value="F:zinc ion binding"/>
    <property type="evidence" value="ECO:0007669"/>
    <property type="project" value="UniProtKB-KW"/>
</dbReference>
<gene>
    <name evidence="7" type="ORF">SAMN04488035_0561</name>
</gene>
<dbReference type="Proteomes" id="UP000198520">
    <property type="component" value="Unassembled WGS sequence"/>
</dbReference>
<dbReference type="AlphaFoldDB" id="A0A1I2DIS5"/>
<feature type="region of interest" description="Disordered" evidence="5">
    <location>
        <begin position="1"/>
        <end position="20"/>
    </location>
</feature>
<dbReference type="SUPFAM" id="SSF57716">
    <property type="entry name" value="Glucocorticoid receptor-like (DNA-binding domain)"/>
    <property type="match status" value="1"/>
</dbReference>
<feature type="compositionally biased region" description="Basic and acidic residues" evidence="5">
    <location>
        <begin position="1"/>
        <end position="14"/>
    </location>
</feature>
<evidence type="ECO:0000313" key="7">
    <source>
        <dbReference type="EMBL" id="SFE79830.1"/>
    </source>
</evidence>
<reference evidence="8" key="1">
    <citation type="submission" date="2016-10" db="EMBL/GenBank/DDBJ databases">
        <authorList>
            <person name="Varghese N."/>
            <person name="Submissions S."/>
        </authorList>
    </citation>
    <scope>NUCLEOTIDE SEQUENCE [LARGE SCALE GENOMIC DNA]</scope>
    <source>
        <strain evidence="8">DSM 19083</strain>
    </source>
</reference>
<keyword evidence="2" id="KW-0863">Zinc-finger</keyword>
<dbReference type="EMBL" id="FONZ01000001">
    <property type="protein sequence ID" value="SFE79830.1"/>
    <property type="molecule type" value="Genomic_DNA"/>
</dbReference>
<name>A0A1I2DIS5_9MICO</name>
<evidence type="ECO:0000256" key="5">
    <source>
        <dbReference type="SAM" id="MobiDB-lite"/>
    </source>
</evidence>
<organism evidence="7 8">
    <name type="scientific">Flavimobilis marinus</name>
    <dbReference type="NCBI Taxonomy" id="285351"/>
    <lineage>
        <taxon>Bacteria</taxon>
        <taxon>Bacillati</taxon>
        <taxon>Actinomycetota</taxon>
        <taxon>Actinomycetes</taxon>
        <taxon>Micrococcales</taxon>
        <taxon>Jonesiaceae</taxon>
        <taxon>Flavimobilis</taxon>
    </lineage>
</organism>
<accession>A0A1I2DIS5</accession>
<evidence type="ECO:0000313" key="8">
    <source>
        <dbReference type="Proteomes" id="UP000198520"/>
    </source>
</evidence>
<dbReference type="PANTHER" id="PTHR33823">
    <property type="entry name" value="RNA POLYMERASE-BINDING TRANSCRIPTION FACTOR DKSA-RELATED"/>
    <property type="match status" value="1"/>
</dbReference>
<dbReference type="PANTHER" id="PTHR33823:SF4">
    <property type="entry name" value="GENERAL STRESS PROTEIN 16O"/>
    <property type="match status" value="1"/>
</dbReference>
<evidence type="ECO:0000259" key="6">
    <source>
        <dbReference type="Pfam" id="PF01258"/>
    </source>
</evidence>
<sequence length="131" mass="14035">MSREDQEHPDRTVEGNHPAVAALVSARAEVAERLRALRGGFDEIVAASADSNADDEHDPEGATIAFERAQVDALARQAQSQLEEIHDAFARVAAGTYGRCEACGRQIPAERLAVRPTARRCVACASGARRA</sequence>
<dbReference type="PROSITE" id="PS01102">
    <property type="entry name" value="ZF_DKSA_1"/>
    <property type="match status" value="1"/>
</dbReference>
<dbReference type="PROSITE" id="PS51128">
    <property type="entry name" value="ZF_DKSA_2"/>
    <property type="match status" value="1"/>
</dbReference>
<keyword evidence="3" id="KW-0862">Zinc</keyword>
<keyword evidence="8" id="KW-1185">Reference proteome</keyword>
<protein>
    <submittedName>
        <fullName evidence="7">Transcriptional regulator, TraR/DksA family</fullName>
    </submittedName>
</protein>
<proteinExistence type="predicted"/>
<evidence type="ECO:0000256" key="1">
    <source>
        <dbReference type="ARBA" id="ARBA00022723"/>
    </source>
</evidence>
<dbReference type="InterPro" id="IPR000962">
    <property type="entry name" value="Znf_DskA_TraR"/>
</dbReference>
<dbReference type="InterPro" id="IPR020458">
    <property type="entry name" value="Znf_DskA_TraR_CS"/>
</dbReference>
<dbReference type="STRING" id="285351.SAMN04488035_0561"/>
<evidence type="ECO:0000256" key="2">
    <source>
        <dbReference type="ARBA" id="ARBA00022771"/>
    </source>
</evidence>
<keyword evidence="1" id="KW-0479">Metal-binding</keyword>
<evidence type="ECO:0000256" key="4">
    <source>
        <dbReference type="PROSITE-ProRule" id="PRU00510"/>
    </source>
</evidence>
<feature type="domain" description="Zinc finger DksA/TraR C4-type" evidence="6">
    <location>
        <begin position="95"/>
        <end position="128"/>
    </location>
</feature>
<evidence type="ECO:0000256" key="3">
    <source>
        <dbReference type="ARBA" id="ARBA00022833"/>
    </source>
</evidence>
<dbReference type="Gene3D" id="1.20.120.910">
    <property type="entry name" value="DksA, coiled-coil domain"/>
    <property type="match status" value="1"/>
</dbReference>
<feature type="zinc finger region" description="dksA C4-type" evidence="4">
    <location>
        <begin position="100"/>
        <end position="124"/>
    </location>
</feature>
<dbReference type="OrthoDB" id="1121111at2"/>
<dbReference type="RefSeq" id="WP_093374833.1">
    <property type="nucleotide sequence ID" value="NZ_BNAN01000001.1"/>
</dbReference>
<dbReference type="Pfam" id="PF01258">
    <property type="entry name" value="zf-dskA_traR"/>
    <property type="match status" value="1"/>
</dbReference>